<dbReference type="KEGG" id="pan:PODANSg049"/>
<organism evidence="1">
    <name type="scientific">Podospora anserina (strain S / ATCC MYA-4624 / DSM 980 / FGSC 10383)</name>
    <name type="common">Pleurage anserina</name>
    <dbReference type="NCBI Taxonomy" id="515849"/>
    <lineage>
        <taxon>Eukaryota</taxon>
        <taxon>Fungi</taxon>
        <taxon>Dikarya</taxon>
        <taxon>Ascomycota</taxon>
        <taxon>Pezizomycotina</taxon>
        <taxon>Sordariomycetes</taxon>
        <taxon>Sordariomycetidae</taxon>
        <taxon>Sordariales</taxon>
        <taxon>Podosporaceae</taxon>
        <taxon>Podospora</taxon>
        <taxon>Podospora anserina</taxon>
    </lineage>
</organism>
<dbReference type="OrthoDB" id="4772970at2759"/>
<evidence type="ECO:0000313" key="3">
    <source>
        <dbReference type="Proteomes" id="UP000001197"/>
    </source>
</evidence>
<dbReference type="RefSeq" id="XP_001903037.1">
    <property type="nucleotide sequence ID" value="XM_001903002.1"/>
</dbReference>
<dbReference type="Proteomes" id="UP000001197">
    <property type="component" value="Chromosome 1"/>
</dbReference>
<sequence length="51" mass="5602">MPGSSSRTATTVWYCDNCTYGPLNYTLDAYCPSCGHPRCVYCTVTTIKSRG</sequence>
<evidence type="ECO:0000313" key="1">
    <source>
        <dbReference type="EMBL" id="CAP60809.1"/>
    </source>
</evidence>
<dbReference type="HOGENOM" id="CLU_3107423_0_0_1"/>
<protein>
    <submittedName>
        <fullName evidence="1">Podospora anserina S mat+ genomic DNA chromosome 1, supercontig 5</fullName>
    </submittedName>
</protein>
<dbReference type="GeneID" id="6187138"/>
<reference evidence="3" key="3">
    <citation type="journal article" date="2014" name="Genetics">
        <title>Maintaining two mating types: Structure of the mating type locus and its role in heterokaryosis in Podospora anserina.</title>
        <authorList>
            <person name="Grognet P."/>
            <person name="Bidard F."/>
            <person name="Kuchly C."/>
            <person name="Tong L.C.H."/>
            <person name="Coppin E."/>
            <person name="Benkhali J.A."/>
            <person name="Couloux A."/>
            <person name="Wincker P."/>
            <person name="Debuchy R."/>
            <person name="Silar P."/>
        </authorList>
    </citation>
    <scope>GENOME REANNOTATION</scope>
    <source>
        <strain evidence="3">S / ATCC MYA-4624 / DSM 980 / FGSC 10383</strain>
    </source>
</reference>
<dbReference type="VEuPathDB" id="FungiDB:PODANS_1_20810"/>
<dbReference type="EMBL" id="FO904936">
    <property type="protein sequence ID" value="CDP24472.1"/>
    <property type="molecule type" value="Genomic_DNA"/>
</dbReference>
<reference evidence="1 3" key="1">
    <citation type="journal article" date="2008" name="Genome Biol.">
        <title>The genome sequence of the model ascomycete fungus Podospora anserina.</title>
        <authorList>
            <person name="Espagne E."/>
            <person name="Lespinet O."/>
            <person name="Malagnac F."/>
            <person name="Da Silva C."/>
            <person name="Jaillon O."/>
            <person name="Porcel B.M."/>
            <person name="Couloux A."/>
            <person name="Aury J.-M."/>
            <person name="Segurens B."/>
            <person name="Poulain J."/>
            <person name="Anthouard V."/>
            <person name="Grossetete S."/>
            <person name="Khalili H."/>
            <person name="Coppin E."/>
            <person name="Dequard-Chablat M."/>
            <person name="Picard M."/>
            <person name="Contamine V."/>
            <person name="Arnaise S."/>
            <person name="Bourdais A."/>
            <person name="Berteaux-Lecellier V."/>
            <person name="Gautheret D."/>
            <person name="de Vries R.P."/>
            <person name="Battaglia E."/>
            <person name="Coutinho P.M."/>
            <person name="Danchin E.G.J."/>
            <person name="Henrissat B."/>
            <person name="El Khoury R."/>
            <person name="Sainsard-Chanet A."/>
            <person name="Boivin A."/>
            <person name="Pinan-Lucarre B."/>
            <person name="Sellem C.H."/>
            <person name="Debuchy R."/>
            <person name="Wincker P."/>
            <person name="Weissenbach J."/>
            <person name="Silar P."/>
        </authorList>
    </citation>
    <scope>NUCLEOTIDE SEQUENCE [LARGE SCALE GENOMIC DNA]</scope>
    <source>
        <strain evidence="3">S / ATCC MYA-4624 / DSM 980 / FGSC 10383</strain>
        <strain evidence="1">S mat+</strain>
    </source>
</reference>
<proteinExistence type="predicted"/>
<evidence type="ECO:0000313" key="2">
    <source>
        <dbReference type="EMBL" id="CDP24472.1"/>
    </source>
</evidence>
<accession>B2ABI7</accession>
<keyword evidence="3" id="KW-1185">Reference proteome</keyword>
<name>B2ABI7_PODAN</name>
<dbReference type="EMBL" id="CU633445">
    <property type="protein sequence ID" value="CAP60809.1"/>
    <property type="molecule type" value="Genomic_DNA"/>
</dbReference>
<dbReference type="AlphaFoldDB" id="B2ABI7"/>
<reference evidence="1" key="2">
    <citation type="submission" date="2008-07" db="EMBL/GenBank/DDBJ databases">
        <authorList>
            <person name="Genoscope - CEA"/>
        </authorList>
    </citation>
    <scope>NUCLEOTIDE SEQUENCE</scope>
    <source>
        <strain evidence="1">S mat+</strain>
    </source>
</reference>
<gene>
    <name evidence="1" type="ORF">PODANS_1_20810</name>
</gene>
<reference evidence="2" key="4">
    <citation type="submission" date="2015-04" db="EMBL/GenBank/DDBJ databases">
        <title>Maintaining two mating types: Structure of the mating type locus and its role in heterokaryosis in Podospora anserina.</title>
        <authorList>
            <person name="Grognet P."/>
            <person name="Bidard F."/>
            <person name="Kuchly C."/>
            <person name="Chan Ho Tong L."/>
            <person name="Coppin E."/>
            <person name="Ait Benkhali J."/>
            <person name="Couloux A."/>
            <person name="Wincker P."/>
            <person name="Debuchy R."/>
            <person name="Silar P."/>
        </authorList>
    </citation>
    <scope>NUCLEOTIDE SEQUENCE</scope>
</reference>